<dbReference type="Pfam" id="PF03404">
    <property type="entry name" value="Mo-co_dimer"/>
    <property type="match status" value="1"/>
</dbReference>
<evidence type="ECO:0000256" key="10">
    <source>
        <dbReference type="ARBA" id="ARBA00022723"/>
    </source>
</evidence>
<evidence type="ECO:0000259" key="15">
    <source>
        <dbReference type="PROSITE" id="PS50255"/>
    </source>
</evidence>
<evidence type="ECO:0000256" key="12">
    <source>
        <dbReference type="ARBA" id="ARBA00023002"/>
    </source>
</evidence>
<dbReference type="GO" id="GO:0043546">
    <property type="term" value="F:molybdopterin cofactor binding"/>
    <property type="evidence" value="ECO:0007669"/>
    <property type="project" value="TreeGrafter"/>
</dbReference>
<dbReference type="AlphaFoldDB" id="A0A977LLB4"/>
<keyword evidence="10" id="KW-0479">Metal-binding</keyword>
<comment type="cofactor">
    <cofactor evidence="3">
        <name>FAD</name>
        <dbReference type="ChEBI" id="CHEBI:57692"/>
    </cofactor>
</comment>
<evidence type="ECO:0000256" key="2">
    <source>
        <dbReference type="ARBA" id="ARBA00001971"/>
    </source>
</evidence>
<evidence type="ECO:0000256" key="9">
    <source>
        <dbReference type="ARBA" id="ARBA00022630"/>
    </source>
</evidence>
<dbReference type="PRINTS" id="PR00406">
    <property type="entry name" value="CYTB5RDTASE"/>
</dbReference>
<dbReference type="Gene3D" id="3.40.50.80">
    <property type="entry name" value="Nucleotide-binding domain of ferredoxin-NADP reductase (FNR) module"/>
    <property type="match status" value="1"/>
</dbReference>
<keyword evidence="8" id="KW-0349">Heme</keyword>
<dbReference type="PROSITE" id="PS51384">
    <property type="entry name" value="FAD_FR"/>
    <property type="match status" value="1"/>
</dbReference>
<evidence type="ECO:0000256" key="14">
    <source>
        <dbReference type="ARBA" id="ARBA00023063"/>
    </source>
</evidence>
<dbReference type="Gene3D" id="3.10.120.10">
    <property type="entry name" value="Cytochrome b5-like heme/steroid binding domain"/>
    <property type="match status" value="1"/>
</dbReference>
<dbReference type="SUPFAM" id="SSF52343">
    <property type="entry name" value="Ferredoxin reductase-like, C-terminal NADP-linked domain"/>
    <property type="match status" value="1"/>
</dbReference>
<dbReference type="GO" id="GO:0030151">
    <property type="term" value="F:molybdenum ion binding"/>
    <property type="evidence" value="ECO:0007669"/>
    <property type="project" value="InterPro"/>
</dbReference>
<dbReference type="CDD" id="cd06183">
    <property type="entry name" value="cyt_b5_reduct_like"/>
    <property type="match status" value="1"/>
</dbReference>
<protein>
    <submittedName>
        <fullName evidence="17">Nitrate reductase</fullName>
    </submittedName>
</protein>
<dbReference type="PANTHER" id="PTHR19372:SF7">
    <property type="entry name" value="SULFITE OXIDASE, MITOCHONDRIAL"/>
    <property type="match status" value="1"/>
</dbReference>
<comment type="cofactor">
    <cofactor evidence="2">
        <name>heme</name>
        <dbReference type="ChEBI" id="CHEBI:30413"/>
    </cofactor>
</comment>
<evidence type="ECO:0000256" key="7">
    <source>
        <dbReference type="ARBA" id="ARBA00022505"/>
    </source>
</evidence>
<dbReference type="InterPro" id="IPR008335">
    <property type="entry name" value="Mopterin_OxRdtase_euk"/>
</dbReference>
<dbReference type="EMBL" id="OP053688">
    <property type="protein sequence ID" value="UXG49831.1"/>
    <property type="molecule type" value="mRNA"/>
</dbReference>
<dbReference type="SUPFAM" id="SSF81296">
    <property type="entry name" value="E set domains"/>
    <property type="match status" value="1"/>
</dbReference>
<dbReference type="InterPro" id="IPR014756">
    <property type="entry name" value="Ig_E-set"/>
</dbReference>
<dbReference type="InterPro" id="IPR001433">
    <property type="entry name" value="OxRdtase_FAD/NAD-bd"/>
</dbReference>
<feature type="domain" description="Cytochrome b5 heme-binding" evidence="15">
    <location>
        <begin position="472"/>
        <end position="547"/>
    </location>
</feature>
<dbReference type="Gene3D" id="2.60.40.650">
    <property type="match status" value="1"/>
</dbReference>
<dbReference type="FunFam" id="2.40.30.10:FF:000021">
    <property type="entry name" value="NADH-cytochrome b5 reductase"/>
    <property type="match status" value="1"/>
</dbReference>
<dbReference type="Pfam" id="PF00173">
    <property type="entry name" value="Cyt-b5"/>
    <property type="match status" value="1"/>
</dbReference>
<keyword evidence="13" id="KW-0408">Iron</keyword>
<dbReference type="PRINTS" id="PR00363">
    <property type="entry name" value="CYTOCHROMEB5"/>
</dbReference>
<comment type="cofactor">
    <cofactor evidence="1">
        <name>Mo-molybdopterin</name>
        <dbReference type="ChEBI" id="CHEBI:71302"/>
    </cofactor>
</comment>
<dbReference type="GO" id="GO:0008482">
    <property type="term" value="F:sulfite oxidase activity"/>
    <property type="evidence" value="ECO:0007669"/>
    <property type="project" value="TreeGrafter"/>
</dbReference>
<accession>A0A977LLB4</accession>
<dbReference type="FunFam" id="3.10.120.10:FF:000007">
    <property type="entry name" value="Sulfite oxidase, mitochondrial"/>
    <property type="match status" value="1"/>
</dbReference>
<sequence length="821" mass="91526">MASGIQSCKPEKADASLVNIKGHDYYKDTFVPPAEDVTEIDPRDKGTPDDWVPCHPELVRLTGRHPFNVEPPVWRIKDHGFISPNSLHYVRNHGAVPRIVQGDSHKVRFGGAIDKPMEMSVEYIKANFKEITIPVTLVCAGNRRKEENMIKQGLGFSWGPAAVSNAMWTGVWVKDILKHIGIKSYEEGAKHVCFVGADKLPNGYYGTSIRREVCMDETADVLLAYKMNGKELSPDHGYPIRLIVPGYIGGRMIKWITDIEATDLESDNHYHYFDNRVLPSQVDAEKAVAEGWWYKPPYIINELNINSAVVYPRHGEVLSLTSTDATYTVSGYAYGGGGIGLTRVEVSFDDGKTWELTEMCTPEKPRHMGRYWCWVFWEFKVDVLRMMKCEEIVCRAWQGQNTQLQNITWNLLGMMNNCWFRCKVHPTRDDRGALALTFEHPTMPGGQPGGWMVKGDAAVVAAAPVAKAASNGRKINLQEVQKHDNEDDCWIAVDGKVYDVTDFLDDHPGGGESITISAGQDSSDEFNALHSDKARAMLLDYYIGELDSSVEKPPKVIQEEVEVALNTRQKLAVPLIEKEVLSTDSRRFRFGLPTKDHKFGLPIGKHFFVSGRWNGEFVMRPYMPVTGDEVTGFVDLVIKVCTPNDGFPNGGKMSQLLDSLDIGDTIDIKGPVGEIAYLEPGQFLIKGKPRNASKLAMLAGGTGITPMYQVLKAVLNNPDDNTECSLIYANQTEDSILLRDELDAMAKAHPNQFNLWYTLDRPDESWTCGKGFISAEMCKEQLPAASDDTIAFLCGPPAMIKFACIPNLTANGYSSTSHFNF</sequence>
<dbReference type="SUPFAM" id="SSF56524">
    <property type="entry name" value="Oxidoreductase molybdopterin-binding domain"/>
    <property type="match status" value="1"/>
</dbReference>
<evidence type="ECO:0000256" key="6">
    <source>
        <dbReference type="ARBA" id="ARBA00011738"/>
    </source>
</evidence>
<dbReference type="InterPro" id="IPR039261">
    <property type="entry name" value="FNR_nucleotide-bd"/>
</dbReference>
<dbReference type="Pfam" id="PF00175">
    <property type="entry name" value="NAD_binding_1"/>
    <property type="match status" value="1"/>
</dbReference>
<dbReference type="GO" id="GO:0006790">
    <property type="term" value="P:sulfur compound metabolic process"/>
    <property type="evidence" value="ECO:0007669"/>
    <property type="project" value="TreeGrafter"/>
</dbReference>
<dbReference type="Gene3D" id="3.90.420.10">
    <property type="entry name" value="Oxidoreductase, molybdopterin-binding domain"/>
    <property type="match status" value="1"/>
</dbReference>
<evidence type="ECO:0000259" key="16">
    <source>
        <dbReference type="PROSITE" id="PS51384"/>
    </source>
</evidence>
<dbReference type="InterPro" id="IPR036374">
    <property type="entry name" value="OxRdtase_Mopterin-bd_sf"/>
</dbReference>
<dbReference type="InterPro" id="IPR017938">
    <property type="entry name" value="Riboflavin_synthase-like_b-brl"/>
</dbReference>
<dbReference type="Pfam" id="PF00174">
    <property type="entry name" value="Oxidored_molyb"/>
    <property type="match status" value="1"/>
</dbReference>
<dbReference type="PRINTS" id="PR00407">
    <property type="entry name" value="EUMOPTERIN"/>
</dbReference>
<evidence type="ECO:0000313" key="17">
    <source>
        <dbReference type="EMBL" id="UXG49831.1"/>
    </source>
</evidence>
<keyword evidence="9" id="KW-0285">Flavoprotein</keyword>
<keyword evidence="11" id="KW-0274">FAD</keyword>
<comment type="subunit">
    <text evidence="6">Homodimer.</text>
</comment>
<organism evidence="17">
    <name type="scientific">Saccharina japonica</name>
    <name type="common">Sweet kelp</name>
    <name type="synonym">Laminaria japonica</name>
    <dbReference type="NCBI Taxonomy" id="88149"/>
    <lineage>
        <taxon>Eukaryota</taxon>
        <taxon>Sar</taxon>
        <taxon>Stramenopiles</taxon>
        <taxon>Ochrophyta</taxon>
        <taxon>PX clade</taxon>
        <taxon>Phaeophyceae</taxon>
        <taxon>Laminariales</taxon>
        <taxon>Laminariaceae</taxon>
        <taxon>Saccharina</taxon>
    </lineage>
</organism>
<dbReference type="InterPro" id="IPR036400">
    <property type="entry name" value="Cyt_B5-like_heme/steroid_sf"/>
</dbReference>
<name>A0A977LLB4_SACJA</name>
<keyword evidence="12" id="KW-0560">Oxidoreductase</keyword>
<evidence type="ECO:0000256" key="11">
    <source>
        <dbReference type="ARBA" id="ARBA00022827"/>
    </source>
</evidence>
<dbReference type="PROSITE" id="PS00191">
    <property type="entry name" value="CYTOCHROME_B5_1"/>
    <property type="match status" value="1"/>
</dbReference>
<dbReference type="Gene3D" id="2.40.30.10">
    <property type="entry name" value="Translation factors"/>
    <property type="match status" value="1"/>
</dbReference>
<dbReference type="InterPro" id="IPR001709">
    <property type="entry name" value="Flavoprot_Pyr_Nucl_cyt_Rdtase"/>
</dbReference>
<dbReference type="SMART" id="SM01117">
    <property type="entry name" value="Cyt-b5"/>
    <property type="match status" value="1"/>
</dbReference>
<keyword evidence="14" id="KW-0534">Nitrate assimilation</keyword>
<evidence type="ECO:0000256" key="1">
    <source>
        <dbReference type="ARBA" id="ARBA00001924"/>
    </source>
</evidence>
<dbReference type="InterPro" id="IPR001199">
    <property type="entry name" value="Cyt_B5-like_heme/steroid-bd"/>
</dbReference>
<dbReference type="PANTHER" id="PTHR19372">
    <property type="entry name" value="SULFITE REDUCTASE"/>
    <property type="match status" value="1"/>
</dbReference>
<dbReference type="SUPFAM" id="SSF63380">
    <property type="entry name" value="Riboflavin synthase domain-like"/>
    <property type="match status" value="1"/>
</dbReference>
<dbReference type="InterPro" id="IPR018506">
    <property type="entry name" value="Cyt_B5_heme-BS"/>
</dbReference>
<comment type="function">
    <text evidence="4">Nitrate reductase is a key enzyme involved in the first step of nitrate assimilation in plants, fungi and bacteria.</text>
</comment>
<dbReference type="InterPro" id="IPR000572">
    <property type="entry name" value="OxRdtase_Mopterin-bd_dom"/>
</dbReference>
<evidence type="ECO:0000256" key="8">
    <source>
        <dbReference type="ARBA" id="ARBA00022617"/>
    </source>
</evidence>
<dbReference type="Pfam" id="PF00970">
    <property type="entry name" value="FAD_binding_6"/>
    <property type="match status" value="1"/>
</dbReference>
<dbReference type="PRINTS" id="PR00371">
    <property type="entry name" value="FPNCR"/>
</dbReference>
<dbReference type="GO" id="GO:0020037">
    <property type="term" value="F:heme binding"/>
    <property type="evidence" value="ECO:0007669"/>
    <property type="project" value="InterPro"/>
</dbReference>
<dbReference type="InterPro" id="IPR017927">
    <property type="entry name" value="FAD-bd_FR_type"/>
</dbReference>
<dbReference type="SUPFAM" id="SSF55856">
    <property type="entry name" value="Cytochrome b5-like heme/steroid binding domain"/>
    <property type="match status" value="1"/>
</dbReference>
<proteinExistence type="evidence at transcript level"/>
<dbReference type="InterPro" id="IPR005066">
    <property type="entry name" value="MoCF_OxRdtse_dimer"/>
</dbReference>
<feature type="domain" description="FAD-binding FR-type" evidence="16">
    <location>
        <begin position="568"/>
        <end position="678"/>
    </location>
</feature>
<comment type="similarity">
    <text evidence="5">Belongs to the nitrate reductase family.</text>
</comment>
<evidence type="ECO:0000256" key="3">
    <source>
        <dbReference type="ARBA" id="ARBA00001974"/>
    </source>
</evidence>
<dbReference type="FunFam" id="3.40.50.80:FF:000025">
    <property type="entry name" value="Nitrate reductase [NADH]"/>
    <property type="match status" value="1"/>
</dbReference>
<evidence type="ECO:0000256" key="4">
    <source>
        <dbReference type="ARBA" id="ARBA00003838"/>
    </source>
</evidence>
<dbReference type="PROSITE" id="PS50255">
    <property type="entry name" value="CYTOCHROME_B5_2"/>
    <property type="match status" value="1"/>
</dbReference>
<keyword evidence="7" id="KW-0500">Molybdenum</keyword>
<dbReference type="FunFam" id="3.90.420.10:FF:000003">
    <property type="entry name" value="Nitrate reductase"/>
    <property type="match status" value="1"/>
</dbReference>
<dbReference type="GO" id="GO:0042128">
    <property type="term" value="P:nitrate assimilation"/>
    <property type="evidence" value="ECO:0007669"/>
    <property type="project" value="UniProtKB-KW"/>
</dbReference>
<evidence type="ECO:0000256" key="5">
    <source>
        <dbReference type="ARBA" id="ARBA00006253"/>
    </source>
</evidence>
<dbReference type="InterPro" id="IPR008333">
    <property type="entry name" value="Cbr1-like_FAD-bd_dom"/>
</dbReference>
<evidence type="ECO:0000256" key="13">
    <source>
        <dbReference type="ARBA" id="ARBA00023004"/>
    </source>
</evidence>
<reference evidence="17" key="1">
    <citation type="submission" date="2022-07" db="EMBL/GenBank/DDBJ databases">
        <authorList>
            <person name="Hua X."/>
            <person name="Shen Q."/>
            <person name="Li Y."/>
            <person name="Zhou D."/>
            <person name="Zhang Z."/>
            <person name="Akbar S."/>
            <person name="Wang Z."/>
            <person name="Zhang J."/>
        </authorList>
    </citation>
    <scope>NUCLEOTIDE SEQUENCE</scope>
    <source>
        <strain evidence="17">L049-female</strain>
    </source>
</reference>